<evidence type="ECO:0000256" key="2">
    <source>
        <dbReference type="ARBA" id="ARBA00022692"/>
    </source>
</evidence>
<sequence>MTTERPGLQLERTALAWRRTALGLAVAGALAAKLTFHALGLLAAAVGVLLAVGLWLVGGHRYRRERATAPSRPPGGAALAQLAALTAVVGVLALIFVLR</sequence>
<dbReference type="InterPro" id="IPR003807">
    <property type="entry name" value="DUF202"/>
</dbReference>
<name>A0ABP9RBY7_9PSEU</name>
<keyword evidence="3 5" id="KW-1133">Transmembrane helix</keyword>
<accession>A0ABP9RBY7</accession>
<evidence type="ECO:0000256" key="5">
    <source>
        <dbReference type="SAM" id="Phobius"/>
    </source>
</evidence>
<evidence type="ECO:0000313" key="7">
    <source>
        <dbReference type="EMBL" id="GAA5174556.1"/>
    </source>
</evidence>
<evidence type="ECO:0000259" key="6">
    <source>
        <dbReference type="Pfam" id="PF02656"/>
    </source>
</evidence>
<keyword evidence="2 5" id="KW-0812">Transmembrane</keyword>
<comment type="subcellular location">
    <subcellularLocation>
        <location evidence="1">Endomembrane system</location>
        <topology evidence="1">Multi-pass membrane protein</topology>
    </subcellularLocation>
</comment>
<reference evidence="8" key="1">
    <citation type="journal article" date="2019" name="Int. J. Syst. Evol. Microbiol.">
        <title>The Global Catalogue of Microorganisms (GCM) 10K type strain sequencing project: providing services to taxonomists for standard genome sequencing and annotation.</title>
        <authorList>
            <consortium name="The Broad Institute Genomics Platform"/>
            <consortium name="The Broad Institute Genome Sequencing Center for Infectious Disease"/>
            <person name="Wu L."/>
            <person name="Ma J."/>
        </authorList>
    </citation>
    <scope>NUCLEOTIDE SEQUENCE [LARGE SCALE GENOMIC DNA]</scope>
    <source>
        <strain evidence="8">JCM 18303</strain>
    </source>
</reference>
<evidence type="ECO:0000313" key="8">
    <source>
        <dbReference type="Proteomes" id="UP001428817"/>
    </source>
</evidence>
<keyword evidence="4 5" id="KW-0472">Membrane</keyword>
<feature type="transmembrane region" description="Helical" evidence="5">
    <location>
        <begin position="78"/>
        <end position="98"/>
    </location>
</feature>
<protein>
    <recommendedName>
        <fullName evidence="6">DUF202 domain-containing protein</fullName>
    </recommendedName>
</protein>
<feature type="transmembrane region" description="Helical" evidence="5">
    <location>
        <begin position="39"/>
        <end position="58"/>
    </location>
</feature>
<feature type="domain" description="DUF202" evidence="6">
    <location>
        <begin position="5"/>
        <end position="66"/>
    </location>
</feature>
<evidence type="ECO:0000256" key="4">
    <source>
        <dbReference type="ARBA" id="ARBA00023136"/>
    </source>
</evidence>
<keyword evidence="8" id="KW-1185">Reference proteome</keyword>
<gene>
    <name evidence="7" type="ORF">GCM10023321_78640</name>
</gene>
<comment type="caution">
    <text evidence="7">The sequence shown here is derived from an EMBL/GenBank/DDBJ whole genome shotgun (WGS) entry which is preliminary data.</text>
</comment>
<dbReference type="RefSeq" id="WP_185062114.1">
    <property type="nucleotide sequence ID" value="NZ_BAABJP010000062.1"/>
</dbReference>
<organism evidence="7 8">
    <name type="scientific">Pseudonocardia eucalypti</name>
    <dbReference type="NCBI Taxonomy" id="648755"/>
    <lineage>
        <taxon>Bacteria</taxon>
        <taxon>Bacillati</taxon>
        <taxon>Actinomycetota</taxon>
        <taxon>Actinomycetes</taxon>
        <taxon>Pseudonocardiales</taxon>
        <taxon>Pseudonocardiaceae</taxon>
        <taxon>Pseudonocardia</taxon>
    </lineage>
</organism>
<dbReference type="Proteomes" id="UP001428817">
    <property type="component" value="Unassembled WGS sequence"/>
</dbReference>
<dbReference type="EMBL" id="BAABJP010000062">
    <property type="protein sequence ID" value="GAA5174556.1"/>
    <property type="molecule type" value="Genomic_DNA"/>
</dbReference>
<evidence type="ECO:0000256" key="3">
    <source>
        <dbReference type="ARBA" id="ARBA00022989"/>
    </source>
</evidence>
<dbReference type="Pfam" id="PF02656">
    <property type="entry name" value="DUF202"/>
    <property type="match status" value="1"/>
</dbReference>
<evidence type="ECO:0000256" key="1">
    <source>
        <dbReference type="ARBA" id="ARBA00004127"/>
    </source>
</evidence>
<proteinExistence type="predicted"/>